<dbReference type="InterPro" id="IPR012951">
    <property type="entry name" value="BBE"/>
</dbReference>
<evidence type="ECO:0000256" key="8">
    <source>
        <dbReference type="ARBA" id="ARBA00023180"/>
    </source>
</evidence>
<comment type="similarity">
    <text evidence="3">Belongs to the PPR family. PCMP-H subfamily.</text>
</comment>
<evidence type="ECO:0000256" key="5">
    <source>
        <dbReference type="ARBA" id="ARBA00022729"/>
    </source>
</evidence>
<dbReference type="Pfam" id="PF13041">
    <property type="entry name" value="PPR_2"/>
    <property type="match status" value="1"/>
</dbReference>
<keyword evidence="6" id="KW-0677">Repeat</keyword>
<dbReference type="NCBIfam" id="TIGR00756">
    <property type="entry name" value="PPR"/>
    <property type="match status" value="4"/>
</dbReference>
<comment type="caution">
    <text evidence="11">The sequence shown here is derived from an EMBL/GenBank/DDBJ whole genome shotgun (WGS) entry which is preliminary data.</text>
</comment>
<dbReference type="Gene3D" id="3.30.43.10">
    <property type="entry name" value="Uridine Diphospho-n-acetylenolpyruvylglucosamine Reductase, domain 2"/>
    <property type="match status" value="1"/>
</dbReference>
<evidence type="ECO:0000313" key="11">
    <source>
        <dbReference type="EMBL" id="MED6120429.1"/>
    </source>
</evidence>
<evidence type="ECO:0000256" key="1">
    <source>
        <dbReference type="ARBA" id="ARBA00001974"/>
    </source>
</evidence>
<dbReference type="SUPFAM" id="SSF48452">
    <property type="entry name" value="TPR-like"/>
    <property type="match status" value="1"/>
</dbReference>
<gene>
    <name evidence="11" type="ORF">PIB30_020781</name>
</gene>
<dbReference type="InterPro" id="IPR032867">
    <property type="entry name" value="DYW_dom"/>
</dbReference>
<feature type="domain" description="FAD-binding PCMH-type" evidence="10">
    <location>
        <begin position="677"/>
        <end position="851"/>
    </location>
</feature>
<dbReference type="InterPro" id="IPR011990">
    <property type="entry name" value="TPR-like_helical_dom_sf"/>
</dbReference>
<evidence type="ECO:0000256" key="2">
    <source>
        <dbReference type="ARBA" id="ARBA00005466"/>
    </source>
</evidence>
<dbReference type="PROSITE" id="PS51375">
    <property type="entry name" value="PPR"/>
    <property type="match status" value="4"/>
</dbReference>
<evidence type="ECO:0000256" key="9">
    <source>
        <dbReference type="PROSITE-ProRule" id="PRU00708"/>
    </source>
</evidence>
<dbReference type="Pfam" id="PF08031">
    <property type="entry name" value="BBE"/>
    <property type="match status" value="1"/>
</dbReference>
<dbReference type="Gene3D" id="3.30.465.10">
    <property type="match status" value="1"/>
</dbReference>
<evidence type="ECO:0000256" key="3">
    <source>
        <dbReference type="ARBA" id="ARBA00006643"/>
    </source>
</evidence>
<keyword evidence="4" id="KW-0285">Flavoprotein</keyword>
<sequence length="1166" mass="131299">MKAVWKHLRLVRNCSSVASPIAAGDETVSLLDEFATMCYQRDLPRAMNALEAMERRGVRANDLTYTELVKCCLARGDVSVGKRVHRHVFSYGYIPNAFLVNTLLNMYVKFHLMEEAHKLFDEMPERNVVSWTTLISAYSQAKLNDTAMRLLIGMLRDGVMPNMFTFSSVLRSCERLSDLKQLHSFILKVGLESDVFVRSALIDVYSKLGELLEAQTVFREMVTGDPVVWSSIIAAFAQHSNGDEALNLYKRMRRAGFLATQPTLTSVLRACTGLSLLELGKQAHVHVLKYDQDLILNNAQLDMYCKCGSVEDAKLIFNRMAEKDVISWSTMIAGLAQNGFSLAALNLFDSMKTMGPKPNNITMLGVLFACSHAGLVNEGWNYFRSMKNLYGIDPETEHYSCMLDLLGRAGKLDDMVKLIQEMNCEPDVVAWRTLLYACRAHRNVDLATYAAKELLKFDPQDTGAYVLLSNIYANSEKWNDVADVRRAMRSRGIRKEPGCSWIEVNKQIHAFILGDKAHPQIDEINTKLNQFISRLKDAGYVPDINFVLQDLEVEQREDSLRYHSEKLAIVFGIMSLPREKTIRIRKNLRICGDCHIFAKLISKLERRHIVIRDPIRYHHFRDAPTPESVYTPFLQCLKNQTNSSTPQLSSILYAQSNSSFSSVLQAYVRNARYNTTSTPKPLLVVTPLQQSHVQGAVVCAKTIGVQLKIRSGGHDFEAVSYVSHEPFIVLDMFNLRNITVDVGNEVAVVQAGATVGELYYRIWEKSKVHGFPSGVCPTVGVGGHLSGGGYGNMIRKHGLSVDHVLDAEIVDVNGRVLNKEEMGEDLFWAIRGGGGSSFGVILSYTVELVSVPETVTVFRVERSLEQNDSVTELVLQWQEVAPKTDDRLFMRLLLQPVSSMVVKGKKTVKATVMALFLGGADEVVTLLGKDFPLLGLKKENCSEMSWIDSVIWWANFDNGTKPEALLSRNYSAEFLKRKSDYVHSPISRDGLEGLWKEMIELGEIGFVFNPYGGKMSEIAADTTPFPHRAGNLFKIQYSVHWEQSEVAEERNFMDQARRVYSYMTPFVSNSPRRAFLNYRDLDIGTNNFGKNSYEEGEVYGAKYFDNNFQRLVKIKTAVDPGNFFRNEQSIPTNPSGGKPFNPSLGRKLTVKVVGLFILESFIIRIL</sequence>
<dbReference type="EMBL" id="JASCZI010030275">
    <property type="protein sequence ID" value="MED6120429.1"/>
    <property type="molecule type" value="Genomic_DNA"/>
</dbReference>
<keyword evidence="7" id="KW-0274">FAD</keyword>
<keyword evidence="12" id="KW-1185">Reference proteome</keyword>
<keyword evidence="8" id="KW-0325">Glycoprotein</keyword>
<dbReference type="InterPro" id="IPR046848">
    <property type="entry name" value="E_motif"/>
</dbReference>
<dbReference type="Pfam" id="PF01535">
    <property type="entry name" value="PPR"/>
    <property type="match status" value="5"/>
</dbReference>
<accession>A0ABU6R8Y2</accession>
<dbReference type="InterPro" id="IPR006094">
    <property type="entry name" value="Oxid_FAD_bind_N"/>
</dbReference>
<evidence type="ECO:0000313" key="12">
    <source>
        <dbReference type="Proteomes" id="UP001341840"/>
    </source>
</evidence>
<feature type="repeat" description="PPR" evidence="9">
    <location>
        <begin position="127"/>
        <end position="161"/>
    </location>
</feature>
<dbReference type="PANTHER" id="PTHR32448">
    <property type="entry name" value="OS08G0158400 PROTEIN"/>
    <property type="match status" value="1"/>
</dbReference>
<dbReference type="InterPro" id="IPR002885">
    <property type="entry name" value="PPR_rpt"/>
</dbReference>
<dbReference type="InterPro" id="IPR036318">
    <property type="entry name" value="FAD-bd_PCMH-like_sf"/>
</dbReference>
<proteinExistence type="inferred from homology"/>
<name>A0ABU6R8Y2_9FABA</name>
<dbReference type="Pfam" id="PF20431">
    <property type="entry name" value="E_motif"/>
    <property type="match status" value="1"/>
</dbReference>
<dbReference type="InterPro" id="IPR016167">
    <property type="entry name" value="FAD-bd_PCMH_sub1"/>
</dbReference>
<dbReference type="Pfam" id="PF14432">
    <property type="entry name" value="DYW_deaminase"/>
    <property type="match status" value="1"/>
</dbReference>
<dbReference type="PROSITE" id="PS51387">
    <property type="entry name" value="FAD_PCMH"/>
    <property type="match status" value="1"/>
</dbReference>
<dbReference type="Pfam" id="PF01565">
    <property type="entry name" value="FAD_binding_4"/>
    <property type="match status" value="1"/>
</dbReference>
<dbReference type="InterPro" id="IPR016166">
    <property type="entry name" value="FAD-bd_PCMH"/>
</dbReference>
<feature type="repeat" description="PPR" evidence="9">
    <location>
        <begin position="225"/>
        <end position="259"/>
    </location>
</feature>
<feature type="repeat" description="PPR" evidence="9">
    <location>
        <begin position="324"/>
        <end position="358"/>
    </location>
</feature>
<organism evidence="11 12">
    <name type="scientific">Stylosanthes scabra</name>
    <dbReference type="NCBI Taxonomy" id="79078"/>
    <lineage>
        <taxon>Eukaryota</taxon>
        <taxon>Viridiplantae</taxon>
        <taxon>Streptophyta</taxon>
        <taxon>Embryophyta</taxon>
        <taxon>Tracheophyta</taxon>
        <taxon>Spermatophyta</taxon>
        <taxon>Magnoliopsida</taxon>
        <taxon>eudicotyledons</taxon>
        <taxon>Gunneridae</taxon>
        <taxon>Pentapetalae</taxon>
        <taxon>rosids</taxon>
        <taxon>fabids</taxon>
        <taxon>Fabales</taxon>
        <taxon>Fabaceae</taxon>
        <taxon>Papilionoideae</taxon>
        <taxon>50 kb inversion clade</taxon>
        <taxon>dalbergioids sensu lato</taxon>
        <taxon>Dalbergieae</taxon>
        <taxon>Pterocarpus clade</taxon>
        <taxon>Stylosanthes</taxon>
    </lineage>
</organism>
<comment type="cofactor">
    <cofactor evidence="1">
        <name>FAD</name>
        <dbReference type="ChEBI" id="CHEBI:57692"/>
    </cofactor>
</comment>
<dbReference type="InterPro" id="IPR016169">
    <property type="entry name" value="FAD-bd_PCMH_sub2"/>
</dbReference>
<dbReference type="Gene3D" id="3.40.462.20">
    <property type="match status" value="1"/>
</dbReference>
<evidence type="ECO:0000256" key="6">
    <source>
        <dbReference type="ARBA" id="ARBA00022737"/>
    </source>
</evidence>
<keyword evidence="5" id="KW-0732">Signal</keyword>
<protein>
    <recommendedName>
        <fullName evidence="10">FAD-binding PCMH-type domain-containing protein</fullName>
    </recommendedName>
</protein>
<dbReference type="Gene3D" id="1.25.40.10">
    <property type="entry name" value="Tetratricopeptide repeat domain"/>
    <property type="match status" value="3"/>
</dbReference>
<feature type="repeat" description="PPR" evidence="9">
    <location>
        <begin position="96"/>
        <end position="126"/>
    </location>
</feature>
<evidence type="ECO:0000256" key="7">
    <source>
        <dbReference type="ARBA" id="ARBA00022827"/>
    </source>
</evidence>
<reference evidence="11 12" key="1">
    <citation type="journal article" date="2023" name="Plants (Basel)">
        <title>Bridging the Gap: Combining Genomics and Transcriptomics Approaches to Understand Stylosanthes scabra, an Orphan Legume from the Brazilian Caatinga.</title>
        <authorList>
            <person name="Ferreira-Neto J.R.C."/>
            <person name="da Silva M.D."/>
            <person name="Binneck E."/>
            <person name="de Melo N.F."/>
            <person name="da Silva R.H."/>
            <person name="de Melo A.L.T.M."/>
            <person name="Pandolfi V."/>
            <person name="Bustamante F.O."/>
            <person name="Brasileiro-Vidal A.C."/>
            <person name="Benko-Iseppon A.M."/>
        </authorList>
    </citation>
    <scope>NUCLEOTIDE SEQUENCE [LARGE SCALE GENOMIC DNA]</scope>
    <source>
        <tissue evidence="11">Leaves</tissue>
    </source>
</reference>
<comment type="similarity">
    <text evidence="2">Belongs to the oxygen-dependent FAD-linked oxidoreductase family.</text>
</comment>
<dbReference type="SUPFAM" id="SSF56176">
    <property type="entry name" value="FAD-binding/transporter-associated domain-like"/>
    <property type="match status" value="1"/>
</dbReference>
<dbReference type="Proteomes" id="UP001341840">
    <property type="component" value="Unassembled WGS sequence"/>
</dbReference>
<evidence type="ECO:0000256" key="4">
    <source>
        <dbReference type="ARBA" id="ARBA00022630"/>
    </source>
</evidence>
<evidence type="ECO:0000259" key="10">
    <source>
        <dbReference type="PROSITE" id="PS51387"/>
    </source>
</evidence>